<dbReference type="Proteomes" id="UP001498771">
    <property type="component" value="Unassembled WGS sequence"/>
</dbReference>
<accession>A0ABR1F739</accession>
<dbReference type="PANTHER" id="PTHR48229">
    <property type="entry name" value="CAIB/BAIF FAMILY ENZYME (AFU_ORTHOLOGUE AFUA_1G05360)-RELATED"/>
    <property type="match status" value="1"/>
</dbReference>
<dbReference type="EMBL" id="JBBJBU010000007">
    <property type="protein sequence ID" value="KAK7204888.1"/>
    <property type="molecule type" value="Genomic_DNA"/>
</dbReference>
<evidence type="ECO:0000313" key="3">
    <source>
        <dbReference type="Proteomes" id="UP001498771"/>
    </source>
</evidence>
<keyword evidence="3" id="KW-1185">Reference proteome</keyword>
<dbReference type="InterPro" id="IPR052985">
    <property type="entry name" value="CoA-trans_III_biosynth/detox"/>
</dbReference>
<gene>
    <name evidence="2" type="ORF">BZA70DRAFT_280256</name>
</gene>
<dbReference type="PANTHER" id="PTHR48229:SF1">
    <property type="entry name" value="ALPHA METHYLACYL-COA RACEMASE-RELATED"/>
    <property type="match status" value="1"/>
</dbReference>
<reference evidence="2 3" key="1">
    <citation type="submission" date="2024-03" db="EMBL/GenBank/DDBJ databases">
        <title>Genome-scale model development and genomic sequencing of the oleaginous clade Lipomyces.</title>
        <authorList>
            <consortium name="Lawrence Berkeley National Laboratory"/>
            <person name="Czajka J.J."/>
            <person name="Han Y."/>
            <person name="Kim J."/>
            <person name="Mondo S.J."/>
            <person name="Hofstad B.A."/>
            <person name="Robles A."/>
            <person name="Haridas S."/>
            <person name="Riley R."/>
            <person name="LaButti K."/>
            <person name="Pangilinan J."/>
            <person name="Andreopoulos W."/>
            <person name="Lipzen A."/>
            <person name="Yan J."/>
            <person name="Wang M."/>
            <person name="Ng V."/>
            <person name="Grigoriev I.V."/>
            <person name="Spatafora J.W."/>
            <person name="Magnuson J.K."/>
            <person name="Baker S.E."/>
            <person name="Pomraning K.R."/>
        </authorList>
    </citation>
    <scope>NUCLEOTIDE SEQUENCE [LARGE SCALE GENOMIC DNA]</scope>
    <source>
        <strain evidence="2 3">Phaff 52-87</strain>
    </source>
</reference>
<dbReference type="Pfam" id="PF02515">
    <property type="entry name" value="CoA_transf_3"/>
    <property type="match status" value="1"/>
</dbReference>
<comment type="caution">
    <text evidence="2">The sequence shown here is derived from an EMBL/GenBank/DDBJ whole genome shotgun (WGS) entry which is preliminary data.</text>
</comment>
<dbReference type="Gene3D" id="3.40.50.10540">
    <property type="entry name" value="Crotonobetainyl-coa:carnitine coa-transferase, domain 1"/>
    <property type="match status" value="1"/>
</dbReference>
<proteinExistence type="inferred from homology"/>
<evidence type="ECO:0000313" key="2">
    <source>
        <dbReference type="EMBL" id="KAK7204888.1"/>
    </source>
</evidence>
<dbReference type="RefSeq" id="XP_064767921.1">
    <property type="nucleotide sequence ID" value="XM_064912916.1"/>
</dbReference>
<comment type="similarity">
    <text evidence="1">Belongs to the CoA-transferase III family.</text>
</comment>
<dbReference type="SUPFAM" id="SSF89796">
    <property type="entry name" value="CoA-transferase family III (CaiB/BaiF)"/>
    <property type="match status" value="2"/>
</dbReference>
<evidence type="ECO:0000256" key="1">
    <source>
        <dbReference type="ARBA" id="ARBA00008383"/>
    </source>
</evidence>
<dbReference type="InterPro" id="IPR003673">
    <property type="entry name" value="CoA-Trfase_fam_III"/>
</dbReference>
<sequence>MAPSADYPVPSSYSLLATTRSIFDALLADSSIPLPSAARAKSSAVQFTIPDLSADGLPILPCSFKECETVAALKGLEGSVAAALSELRFGPQTDEHVEIDLQHATMFLFMAYLASVDGHTKLDPEVKKKLVDTDFLAAQSDPYRRMSANLYKTKDGRFFHIHGSLEATTTLNMIGLPGHIPGFTDYEAIIRKIEDHVIKFTAAELEQMNAERKQAGVTVLSPEEFLETSHGKIMSSLPIFESETLESSTPPAKFAADEPSSPSSDRQILKGIKVLELCRIIAGPTITRILAEYGAEVLKITGPGASDVPFFQVDGNMGKRTATLDLKSDEGRKQFEKLVWDADVIADGYRTGAFARLGYPPSWFAEIAKKRGKGFVYVSENCFGFKGEWSHRPGWQQIADCVSGVAYGHGKSMVDDASKPIEPIIPPFPMSDYGTGCIGAIGALAALYQRAAEGGSYWVTTSLVQYDLLLLDQGTYPDWLWKKVRDMHDPAVKELRYCDSVDRISATALKSCIRLRPDVFQEAFMDPLDDGLSDEEYNAKSRYIERHYAPGFNGKIKVLKPVVKMKSAVNRFNSTSRPNGFDEPVWLSS</sequence>
<dbReference type="GeneID" id="90038428"/>
<dbReference type="InterPro" id="IPR023606">
    <property type="entry name" value="CoA-Trfase_III_dom_1_sf"/>
</dbReference>
<protein>
    <submittedName>
        <fullName evidence="2">CoA-transferase family III domain-containing protein</fullName>
    </submittedName>
</protein>
<name>A0ABR1F739_9ASCO</name>
<organism evidence="2 3">
    <name type="scientific">Myxozyma melibiosi</name>
    <dbReference type="NCBI Taxonomy" id="54550"/>
    <lineage>
        <taxon>Eukaryota</taxon>
        <taxon>Fungi</taxon>
        <taxon>Dikarya</taxon>
        <taxon>Ascomycota</taxon>
        <taxon>Saccharomycotina</taxon>
        <taxon>Lipomycetes</taxon>
        <taxon>Lipomycetales</taxon>
        <taxon>Lipomycetaceae</taxon>
        <taxon>Myxozyma</taxon>
    </lineage>
</organism>